<comment type="subcellular location">
    <subcellularLocation>
        <location evidence="1">Nucleus</location>
    </subcellularLocation>
</comment>
<feature type="domain" description="Transcription factor Tfb2 C-terminal" evidence="8">
    <location>
        <begin position="32"/>
        <end position="87"/>
    </location>
</feature>
<feature type="non-terminal residue" evidence="9">
    <location>
        <position position="1"/>
    </location>
</feature>
<dbReference type="PANTHER" id="PTHR13152:SF0">
    <property type="entry name" value="GENERAL TRANSCRIPTION FACTOR IIH SUBUNIT 4"/>
    <property type="match status" value="1"/>
</dbReference>
<evidence type="ECO:0000256" key="4">
    <source>
        <dbReference type="ARBA" id="ARBA00023015"/>
    </source>
</evidence>
<dbReference type="InterPro" id="IPR040662">
    <property type="entry name" value="Tfb2_C"/>
</dbReference>
<dbReference type="GeneID" id="9620188"/>
<evidence type="ECO:0000256" key="1">
    <source>
        <dbReference type="ARBA" id="ARBA00004123"/>
    </source>
</evidence>
<dbReference type="PANTHER" id="PTHR13152">
    <property type="entry name" value="TFIIH, POLYPEPTIDE 4"/>
    <property type="match status" value="1"/>
</dbReference>
<feature type="non-terminal residue" evidence="9">
    <location>
        <position position="90"/>
    </location>
</feature>
<keyword evidence="10" id="KW-1185">Reference proteome</keyword>
<dbReference type="GO" id="GO:0005675">
    <property type="term" value="C:transcription factor TFIIH holo complex"/>
    <property type="evidence" value="ECO:0007669"/>
    <property type="project" value="TreeGrafter"/>
</dbReference>
<evidence type="ECO:0000256" key="7">
    <source>
        <dbReference type="ARBA" id="ARBA00023242"/>
    </source>
</evidence>
<evidence type="ECO:0000259" key="8">
    <source>
        <dbReference type="Pfam" id="PF18307"/>
    </source>
</evidence>
<comment type="similarity">
    <text evidence="2">Belongs to the TFB2 family.</text>
</comment>
<evidence type="ECO:0000256" key="3">
    <source>
        <dbReference type="ARBA" id="ARBA00022763"/>
    </source>
</evidence>
<dbReference type="STRING" id="3068.D8TL64"/>
<protein>
    <recommendedName>
        <fullName evidence="8">Transcription factor Tfb2 C-terminal domain-containing protein</fullName>
    </recommendedName>
</protein>
<dbReference type="EMBL" id="GL378326">
    <property type="protein sequence ID" value="EFJ51815.1"/>
    <property type="molecule type" value="Genomic_DNA"/>
</dbReference>
<dbReference type="GO" id="GO:0000439">
    <property type="term" value="C:transcription factor TFIIH core complex"/>
    <property type="evidence" value="ECO:0007669"/>
    <property type="project" value="InterPro"/>
</dbReference>
<dbReference type="eggNOG" id="KOG3471">
    <property type="taxonomic scope" value="Eukaryota"/>
</dbReference>
<keyword evidence="5" id="KW-0804">Transcription</keyword>
<name>D8TL64_VOLCA</name>
<dbReference type="InParanoid" id="D8TL64"/>
<evidence type="ECO:0000313" key="9">
    <source>
        <dbReference type="EMBL" id="EFJ51815.1"/>
    </source>
</evidence>
<organism evidence="10">
    <name type="scientific">Volvox carteri f. nagariensis</name>
    <dbReference type="NCBI Taxonomy" id="3068"/>
    <lineage>
        <taxon>Eukaryota</taxon>
        <taxon>Viridiplantae</taxon>
        <taxon>Chlorophyta</taxon>
        <taxon>core chlorophytes</taxon>
        <taxon>Chlorophyceae</taxon>
        <taxon>CS clade</taxon>
        <taxon>Chlamydomonadales</taxon>
        <taxon>Volvocaceae</taxon>
        <taxon>Volvox</taxon>
    </lineage>
</organism>
<dbReference type="RefSeq" id="XP_002947225.1">
    <property type="nucleotide sequence ID" value="XM_002947179.1"/>
</dbReference>
<dbReference type="Proteomes" id="UP000001058">
    <property type="component" value="Unassembled WGS sequence"/>
</dbReference>
<evidence type="ECO:0000256" key="5">
    <source>
        <dbReference type="ARBA" id="ARBA00023163"/>
    </source>
</evidence>
<keyword evidence="4" id="KW-0805">Transcription regulation</keyword>
<evidence type="ECO:0000313" key="10">
    <source>
        <dbReference type="Proteomes" id="UP000001058"/>
    </source>
</evidence>
<dbReference type="GO" id="GO:0006289">
    <property type="term" value="P:nucleotide-excision repair"/>
    <property type="evidence" value="ECO:0007669"/>
    <property type="project" value="InterPro"/>
</dbReference>
<dbReference type="AlphaFoldDB" id="D8TL64"/>
<accession>D8TL64</accession>
<dbReference type="KEGG" id="vcn:VOLCADRAFT_35893"/>
<proteinExistence type="inferred from homology"/>
<keyword evidence="3" id="KW-0227">DNA damage</keyword>
<keyword evidence="7" id="KW-0539">Nucleus</keyword>
<gene>
    <name evidence="9" type="ORF">VOLCADRAFT_35893</name>
</gene>
<dbReference type="GO" id="GO:0003690">
    <property type="term" value="F:double-stranded DNA binding"/>
    <property type="evidence" value="ECO:0007669"/>
    <property type="project" value="TreeGrafter"/>
</dbReference>
<dbReference type="OrthoDB" id="364513at2759"/>
<reference evidence="9 10" key="1">
    <citation type="journal article" date="2010" name="Science">
        <title>Genomic analysis of organismal complexity in the multicellular green alga Volvox carteri.</title>
        <authorList>
            <person name="Prochnik S.E."/>
            <person name="Umen J."/>
            <person name="Nedelcu A.M."/>
            <person name="Hallmann A."/>
            <person name="Miller S.M."/>
            <person name="Nishii I."/>
            <person name="Ferris P."/>
            <person name="Kuo A."/>
            <person name="Mitros T."/>
            <person name="Fritz-Laylin L.K."/>
            <person name="Hellsten U."/>
            <person name="Chapman J."/>
            <person name="Simakov O."/>
            <person name="Rensing S.A."/>
            <person name="Terry A."/>
            <person name="Pangilinan J."/>
            <person name="Kapitonov V."/>
            <person name="Jurka J."/>
            <person name="Salamov A."/>
            <person name="Shapiro H."/>
            <person name="Schmutz J."/>
            <person name="Grimwood J."/>
            <person name="Lindquist E."/>
            <person name="Lucas S."/>
            <person name="Grigoriev I.V."/>
            <person name="Schmitt R."/>
            <person name="Kirk D."/>
            <person name="Rokhsar D.S."/>
        </authorList>
    </citation>
    <scope>NUCLEOTIDE SEQUENCE [LARGE SCALE GENOMIC DNA]</scope>
    <source>
        <strain evidence="10">f. Nagariensis / Eve</strain>
    </source>
</reference>
<evidence type="ECO:0000256" key="6">
    <source>
        <dbReference type="ARBA" id="ARBA00023204"/>
    </source>
</evidence>
<dbReference type="Pfam" id="PF18307">
    <property type="entry name" value="Tfb2_C"/>
    <property type="match status" value="1"/>
</dbReference>
<keyword evidence="6" id="KW-0234">DNA repair</keyword>
<sequence>GIAADELVSYLAARPHPSIASRTPVVPEVVSDQIRLWEASMNRLRADSVVLYENLASRELFERALAFSRSSGTLLWEDSGQMRFVALDAG</sequence>
<dbReference type="InterPro" id="IPR004598">
    <property type="entry name" value="TFIIH_p52/Tfb2"/>
</dbReference>
<evidence type="ECO:0000256" key="2">
    <source>
        <dbReference type="ARBA" id="ARBA00007132"/>
    </source>
</evidence>
<dbReference type="GO" id="GO:0001671">
    <property type="term" value="F:ATPase activator activity"/>
    <property type="evidence" value="ECO:0007669"/>
    <property type="project" value="InterPro"/>
</dbReference>
<dbReference type="Gene3D" id="3.30.70.2610">
    <property type="match status" value="1"/>
</dbReference>